<evidence type="ECO:0000313" key="2">
    <source>
        <dbReference type="EMBL" id="MEG3439227.1"/>
    </source>
</evidence>
<keyword evidence="3" id="KW-1185">Reference proteome</keyword>
<name>A0AAW9QXA0_9CHRO</name>
<dbReference type="Proteomes" id="UP001328733">
    <property type="component" value="Unassembled WGS sequence"/>
</dbReference>
<dbReference type="SUPFAM" id="SSF52980">
    <property type="entry name" value="Restriction endonuclease-like"/>
    <property type="match status" value="1"/>
</dbReference>
<organism evidence="2 3">
    <name type="scientific">Pannus brasiliensis CCIBt3594</name>
    <dbReference type="NCBI Taxonomy" id="1427578"/>
    <lineage>
        <taxon>Bacteria</taxon>
        <taxon>Bacillati</taxon>
        <taxon>Cyanobacteriota</taxon>
        <taxon>Cyanophyceae</taxon>
        <taxon>Oscillatoriophycideae</taxon>
        <taxon>Chroococcales</taxon>
        <taxon>Microcystaceae</taxon>
        <taxon>Pannus</taxon>
    </lineage>
</organism>
<dbReference type="Pfam" id="PF05685">
    <property type="entry name" value="Uma2"/>
    <property type="match status" value="1"/>
</dbReference>
<keyword evidence="2" id="KW-0255">Endonuclease</keyword>
<dbReference type="PANTHER" id="PTHR34107">
    <property type="entry name" value="SLL0198 PROTEIN-RELATED"/>
    <property type="match status" value="1"/>
</dbReference>
<dbReference type="CDD" id="cd06260">
    <property type="entry name" value="DUF820-like"/>
    <property type="match status" value="1"/>
</dbReference>
<proteinExistence type="predicted"/>
<gene>
    <name evidence="2" type="ORF">V0288_19030</name>
</gene>
<dbReference type="AlphaFoldDB" id="A0AAW9QXA0"/>
<comment type="caution">
    <text evidence="2">The sequence shown here is derived from an EMBL/GenBank/DDBJ whole genome shotgun (WGS) entry which is preliminary data.</text>
</comment>
<dbReference type="Gene3D" id="3.90.1570.10">
    <property type="entry name" value="tt1808, chain A"/>
    <property type="match status" value="1"/>
</dbReference>
<keyword evidence="2" id="KW-0378">Hydrolase</keyword>
<reference evidence="2 3" key="1">
    <citation type="submission" date="2024-01" db="EMBL/GenBank/DDBJ databases">
        <title>Genomic insights into the taxonomy and metabolism of the cyanobacterium Pannus brasiliensis CCIBt3594.</title>
        <authorList>
            <person name="Machado M."/>
            <person name="Botero N.B."/>
            <person name="Andreote A.P.D."/>
            <person name="Feitosa A.M.T."/>
            <person name="Popin R."/>
            <person name="Sivonen K."/>
            <person name="Fiore M.F."/>
        </authorList>
    </citation>
    <scope>NUCLEOTIDE SEQUENCE [LARGE SCALE GENOMIC DNA]</scope>
    <source>
        <strain evidence="2 3">CCIBt3594</strain>
    </source>
</reference>
<sequence>MSGMKPRFTSFEEYLAYEDDSDRLYELFNGELIEIPIDSGRNVEIANYLLLSFALFLGSDRVRGHGLELEVQGEPKNRYPDLTILREEHIQQLSARNTIRLSMAPPLLVVEVVSPGEIPRERDYIAKRIQYQDLGIPEYWLVDPLTRSILVLELVGNLYTEAGNFSGDDFVLSPGFRELNVKVSDVFNPNESARSNSL</sequence>
<dbReference type="EMBL" id="JBAFSM010000043">
    <property type="protein sequence ID" value="MEG3439227.1"/>
    <property type="molecule type" value="Genomic_DNA"/>
</dbReference>
<dbReference type="InterPro" id="IPR008538">
    <property type="entry name" value="Uma2"/>
</dbReference>
<protein>
    <submittedName>
        <fullName evidence="2">Uma2 family endonuclease</fullName>
    </submittedName>
</protein>
<dbReference type="PANTHER" id="PTHR34107:SF2">
    <property type="entry name" value="SLL0888 PROTEIN"/>
    <property type="match status" value="1"/>
</dbReference>
<dbReference type="RefSeq" id="WP_332866712.1">
    <property type="nucleotide sequence ID" value="NZ_JBAFSM010000043.1"/>
</dbReference>
<evidence type="ECO:0000313" key="3">
    <source>
        <dbReference type="Proteomes" id="UP001328733"/>
    </source>
</evidence>
<dbReference type="InterPro" id="IPR012296">
    <property type="entry name" value="Nuclease_put_TT1808"/>
</dbReference>
<keyword evidence="2" id="KW-0540">Nuclease</keyword>
<feature type="domain" description="Putative restriction endonuclease" evidence="1">
    <location>
        <begin position="11"/>
        <end position="182"/>
    </location>
</feature>
<accession>A0AAW9QXA0</accession>
<dbReference type="GO" id="GO:0004519">
    <property type="term" value="F:endonuclease activity"/>
    <property type="evidence" value="ECO:0007669"/>
    <property type="project" value="UniProtKB-KW"/>
</dbReference>
<dbReference type="InterPro" id="IPR011335">
    <property type="entry name" value="Restrct_endonuc-II-like"/>
</dbReference>
<evidence type="ECO:0000259" key="1">
    <source>
        <dbReference type="Pfam" id="PF05685"/>
    </source>
</evidence>